<dbReference type="EMBL" id="JAUSUR010000004">
    <property type="protein sequence ID" value="MDQ0361682.1"/>
    <property type="molecule type" value="Genomic_DNA"/>
</dbReference>
<dbReference type="InterPro" id="IPR001347">
    <property type="entry name" value="SIS_dom"/>
</dbReference>
<gene>
    <name evidence="2" type="ORF">J2S15_002432</name>
</gene>
<dbReference type="InterPro" id="IPR035474">
    <property type="entry name" value="SIS_Kpsf"/>
</dbReference>
<evidence type="ECO:0000259" key="1">
    <source>
        <dbReference type="PROSITE" id="PS51464"/>
    </source>
</evidence>
<keyword evidence="3" id="KW-1185">Reference proteome</keyword>
<dbReference type="PROSITE" id="PS51464">
    <property type="entry name" value="SIS"/>
    <property type="match status" value="1"/>
</dbReference>
<dbReference type="PANTHER" id="PTHR42745">
    <property type="match status" value="1"/>
</dbReference>
<evidence type="ECO:0000313" key="3">
    <source>
        <dbReference type="Proteomes" id="UP001230220"/>
    </source>
</evidence>
<keyword evidence="2" id="KW-0413">Isomerase</keyword>
<dbReference type="CDD" id="cd05014">
    <property type="entry name" value="SIS_Kpsf"/>
    <property type="match status" value="1"/>
</dbReference>
<evidence type="ECO:0000313" key="2">
    <source>
        <dbReference type="EMBL" id="MDQ0361682.1"/>
    </source>
</evidence>
<accession>A0ABU0E452</accession>
<dbReference type="InterPro" id="IPR046348">
    <property type="entry name" value="SIS_dom_sf"/>
</dbReference>
<proteinExistence type="predicted"/>
<protein>
    <submittedName>
        <fullName evidence="2">Arabinose-5-phosphate isomerase</fullName>
        <ecNumber evidence="2">5.3.1.13</ecNumber>
    </submittedName>
</protein>
<comment type="caution">
    <text evidence="2">The sequence shown here is derived from an EMBL/GenBank/DDBJ whole genome shotgun (WGS) entry which is preliminary data.</text>
</comment>
<dbReference type="PANTHER" id="PTHR42745:SF1">
    <property type="entry name" value="ARABINOSE 5-PHOSPHATE ISOMERASE KDSD"/>
    <property type="match status" value="1"/>
</dbReference>
<dbReference type="SUPFAM" id="SSF53697">
    <property type="entry name" value="SIS domain"/>
    <property type="match status" value="1"/>
</dbReference>
<sequence length="202" mass="21841">MREKEILENYITISKEEIESFMNKIDADALQKAKEMIVKAEANGNRVHISGIGKPSHVAEYAASLFSSTGTPAYVLDATEAIHGSSGQVVAGDVVIAISNSGETEELKATVRTLKQNKAVLIAVTGNVDSWLAKECDVCLFAGVKREGDVLNKPPRSSIIAEMIVLQGLSILLQEYKKITPSEYVKWHPGGSLGKSIREGNK</sequence>
<dbReference type="InterPro" id="IPR050986">
    <property type="entry name" value="GutQ/KpsF_isomerases"/>
</dbReference>
<dbReference type="GO" id="GO:0019146">
    <property type="term" value="F:arabinose-5-phosphate isomerase activity"/>
    <property type="evidence" value="ECO:0007669"/>
    <property type="project" value="UniProtKB-EC"/>
</dbReference>
<organism evidence="2 3">
    <name type="scientific">Breznakia pachnodae</name>
    <dbReference type="NCBI Taxonomy" id="265178"/>
    <lineage>
        <taxon>Bacteria</taxon>
        <taxon>Bacillati</taxon>
        <taxon>Bacillota</taxon>
        <taxon>Erysipelotrichia</taxon>
        <taxon>Erysipelotrichales</taxon>
        <taxon>Erysipelotrichaceae</taxon>
        <taxon>Breznakia</taxon>
    </lineage>
</organism>
<dbReference type="Gene3D" id="3.40.50.10490">
    <property type="entry name" value="Glucose-6-phosphate isomerase like protein, domain 1"/>
    <property type="match status" value="1"/>
</dbReference>
<dbReference type="Proteomes" id="UP001230220">
    <property type="component" value="Unassembled WGS sequence"/>
</dbReference>
<name>A0ABU0E452_9FIRM</name>
<reference evidence="2 3" key="1">
    <citation type="submission" date="2023-07" db="EMBL/GenBank/DDBJ databases">
        <title>Genomic Encyclopedia of Type Strains, Phase IV (KMG-IV): sequencing the most valuable type-strain genomes for metagenomic binning, comparative biology and taxonomic classification.</title>
        <authorList>
            <person name="Goeker M."/>
        </authorList>
    </citation>
    <scope>NUCLEOTIDE SEQUENCE [LARGE SCALE GENOMIC DNA]</scope>
    <source>
        <strain evidence="2 3">DSM 16784</strain>
    </source>
</reference>
<feature type="domain" description="SIS" evidence="1">
    <location>
        <begin position="37"/>
        <end position="179"/>
    </location>
</feature>
<dbReference type="EC" id="5.3.1.13" evidence="2"/>
<dbReference type="Pfam" id="PF01380">
    <property type="entry name" value="SIS"/>
    <property type="match status" value="1"/>
</dbReference>
<dbReference type="RefSeq" id="WP_307408613.1">
    <property type="nucleotide sequence ID" value="NZ_JAUSUR010000004.1"/>
</dbReference>